<evidence type="ECO:0000256" key="1">
    <source>
        <dbReference type="SAM" id="Phobius"/>
    </source>
</evidence>
<dbReference type="Pfam" id="PF11157">
    <property type="entry name" value="DUF2937"/>
    <property type="match status" value="1"/>
</dbReference>
<keyword evidence="1" id="KW-0812">Transmembrane</keyword>
<feature type="transmembrane region" description="Helical" evidence="1">
    <location>
        <begin position="134"/>
        <end position="161"/>
    </location>
</feature>
<protein>
    <submittedName>
        <fullName evidence="2">DUF2937 family protein</fullName>
    </submittedName>
</protein>
<dbReference type="EMBL" id="CP148074">
    <property type="protein sequence ID" value="WXL27842.1"/>
    <property type="molecule type" value="Genomic_DNA"/>
</dbReference>
<gene>
    <name evidence="2" type="ORF">WG219_10475</name>
</gene>
<organism evidence="2 3">
    <name type="scientific">Ectopseudomonas mendocina</name>
    <name type="common">Pseudomonas mendocina</name>
    <dbReference type="NCBI Taxonomy" id="300"/>
    <lineage>
        <taxon>Bacteria</taxon>
        <taxon>Pseudomonadati</taxon>
        <taxon>Pseudomonadota</taxon>
        <taxon>Gammaproteobacteria</taxon>
        <taxon>Pseudomonadales</taxon>
        <taxon>Pseudomonadaceae</taxon>
        <taxon>Ectopseudomonas</taxon>
    </lineage>
</organism>
<keyword evidence="1" id="KW-0472">Membrane</keyword>
<keyword evidence="3" id="KW-1185">Reference proteome</keyword>
<proteinExistence type="predicted"/>
<dbReference type="Proteomes" id="UP001476583">
    <property type="component" value="Chromosome"/>
</dbReference>
<evidence type="ECO:0000313" key="3">
    <source>
        <dbReference type="Proteomes" id="UP001476583"/>
    </source>
</evidence>
<reference evidence="2 3" key="1">
    <citation type="submission" date="2024-03" db="EMBL/GenBank/DDBJ databases">
        <title>Complete genome of BD2.</title>
        <authorList>
            <person name="Cao G."/>
        </authorList>
    </citation>
    <scope>NUCLEOTIDE SEQUENCE [LARGE SCALE GENOMIC DNA]</scope>
    <source>
        <strain evidence="2 3">BD2</strain>
    </source>
</reference>
<dbReference type="InterPro" id="IPR022584">
    <property type="entry name" value="DUF2937"/>
</dbReference>
<dbReference type="PIRSF" id="PIRSF029393">
    <property type="entry name" value="UCP029393"/>
    <property type="match status" value="1"/>
</dbReference>
<name>A0ABZ2RLH4_ECTME</name>
<sequence length="174" mass="19627">MFISYLRMVLFALGLLVGIQVPGFIDDYQKRVEAQLLESEKGLEGFRKTAKRFFKGDLVALVGHYAQSADPVMRSDAASLSELVDRVTFLKRESIAMHGPWYSQTWHLIINADQELMSETLKAYRYQVLFAPEVIAWGLAGALLLALLVEGGLLMIVALLGQGTTRRTQQKHWR</sequence>
<evidence type="ECO:0000313" key="2">
    <source>
        <dbReference type="EMBL" id="WXL27842.1"/>
    </source>
</evidence>
<dbReference type="InterPro" id="IPR016917">
    <property type="entry name" value="UCP029393"/>
</dbReference>
<keyword evidence="1" id="KW-1133">Transmembrane helix</keyword>
<accession>A0ABZ2RLH4</accession>